<dbReference type="GO" id="GO:0016757">
    <property type="term" value="F:glycosyltransferase activity"/>
    <property type="evidence" value="ECO:0007669"/>
    <property type="project" value="InterPro"/>
</dbReference>
<gene>
    <name evidence="3" type="ORF">H1P_3770005</name>
</gene>
<dbReference type="PANTHER" id="PTHR45947:SF3">
    <property type="entry name" value="SULFOQUINOVOSYL TRANSFERASE SQD2"/>
    <property type="match status" value="1"/>
</dbReference>
<dbReference type="EMBL" id="CAACVJ010000309">
    <property type="protein sequence ID" value="VEP15838.1"/>
    <property type="molecule type" value="Genomic_DNA"/>
</dbReference>
<keyword evidence="4" id="KW-1185">Reference proteome</keyword>
<organism evidence="3 4">
    <name type="scientific">Hyella patelloides LEGE 07179</name>
    <dbReference type="NCBI Taxonomy" id="945734"/>
    <lineage>
        <taxon>Bacteria</taxon>
        <taxon>Bacillati</taxon>
        <taxon>Cyanobacteriota</taxon>
        <taxon>Cyanophyceae</taxon>
        <taxon>Pleurocapsales</taxon>
        <taxon>Hyellaceae</taxon>
        <taxon>Hyella</taxon>
    </lineage>
</organism>
<evidence type="ECO:0000259" key="2">
    <source>
        <dbReference type="Pfam" id="PF13579"/>
    </source>
</evidence>
<protein>
    <submittedName>
        <fullName evidence="3">Group 1 glycosyl transferase</fullName>
    </submittedName>
</protein>
<accession>A0A563VWK5</accession>
<dbReference type="AlphaFoldDB" id="A0A563VWK5"/>
<dbReference type="Pfam" id="PF13579">
    <property type="entry name" value="Glyco_trans_4_4"/>
    <property type="match status" value="1"/>
</dbReference>
<feature type="domain" description="Glycosyltransferase subfamily 4-like N-terminal" evidence="2">
    <location>
        <begin position="14"/>
        <end position="199"/>
    </location>
</feature>
<dbReference type="InterPro" id="IPR050194">
    <property type="entry name" value="Glycosyltransferase_grp1"/>
</dbReference>
<dbReference type="CDD" id="cd03801">
    <property type="entry name" value="GT4_PimA-like"/>
    <property type="match status" value="1"/>
</dbReference>
<dbReference type="PANTHER" id="PTHR45947">
    <property type="entry name" value="SULFOQUINOVOSYL TRANSFERASE SQD2"/>
    <property type="match status" value="1"/>
</dbReference>
<feature type="domain" description="Glycosyl transferase family 1" evidence="1">
    <location>
        <begin position="203"/>
        <end position="368"/>
    </location>
</feature>
<dbReference type="Proteomes" id="UP000320055">
    <property type="component" value="Unassembled WGS sequence"/>
</dbReference>
<name>A0A563VWK5_9CYAN</name>
<evidence type="ECO:0000259" key="1">
    <source>
        <dbReference type="Pfam" id="PF00534"/>
    </source>
</evidence>
<reference evidence="3 4" key="1">
    <citation type="submission" date="2019-01" db="EMBL/GenBank/DDBJ databases">
        <authorList>
            <person name="Brito A."/>
        </authorList>
    </citation>
    <scope>NUCLEOTIDE SEQUENCE [LARGE SCALE GENOMIC DNA]</scope>
    <source>
        <strain evidence="3">1</strain>
    </source>
</reference>
<sequence length="408" mass="45004">MKVLLIHDIGTATGGAELQMLSLRQGLRDLGHDVRLFSSQATPVRNSELLADYSCFGTNSLLQVCSQTINPSAYWRLKAVLKKFQPDVVHVRMFMWQLSPLILPLLKDIPCIYQTAVYKAICPIGTKVLPDGSECQYNPGKACLSNGCLTPQTWAVLMVQQKLWEYWRDAFDVVVALSKGMKSKLKEAGIKPVEVVYNGVPVRKQNSPLKETPTVVYAGRLVPEKGVDVLLQAFAKARATIAESRLLIAGDGVEKANLQTLSHDLGIADAVTWLGYLPQEAMEQHFEGSWVQVVPSQWAEPFGNVTTEAMMRGTAVIASAVGAQPEIVANGKTGFLVNPEDVSALASNLTSLLSNRQLATTMGQKGRDRALNKFSEDKRNQKFLRIYKQLQAKYQPSNSLIQKLKMEA</sequence>
<dbReference type="Gene3D" id="3.40.50.2000">
    <property type="entry name" value="Glycogen Phosphorylase B"/>
    <property type="match status" value="2"/>
</dbReference>
<evidence type="ECO:0000313" key="4">
    <source>
        <dbReference type="Proteomes" id="UP000320055"/>
    </source>
</evidence>
<dbReference type="OrthoDB" id="9787111at2"/>
<proteinExistence type="predicted"/>
<dbReference type="InterPro" id="IPR001296">
    <property type="entry name" value="Glyco_trans_1"/>
</dbReference>
<dbReference type="RefSeq" id="WP_144874681.1">
    <property type="nucleotide sequence ID" value="NZ_LR214113.1"/>
</dbReference>
<evidence type="ECO:0000313" key="3">
    <source>
        <dbReference type="EMBL" id="VEP15838.1"/>
    </source>
</evidence>
<dbReference type="SUPFAM" id="SSF53756">
    <property type="entry name" value="UDP-Glycosyltransferase/glycogen phosphorylase"/>
    <property type="match status" value="1"/>
</dbReference>
<dbReference type="InterPro" id="IPR028098">
    <property type="entry name" value="Glyco_trans_4-like_N"/>
</dbReference>
<keyword evidence="3" id="KW-0808">Transferase</keyword>
<dbReference type="Pfam" id="PF00534">
    <property type="entry name" value="Glycos_transf_1"/>
    <property type="match status" value="1"/>
</dbReference>